<keyword evidence="2 4" id="KW-0653">Protein transport</keyword>
<evidence type="ECO:0000256" key="4">
    <source>
        <dbReference type="RuleBase" id="RU369002"/>
    </source>
</evidence>
<dbReference type="Gene3D" id="3.10.450.50">
    <property type="match status" value="1"/>
</dbReference>
<keyword evidence="4" id="KW-0963">Cytoplasm</keyword>
<dbReference type="InterPro" id="IPR018222">
    <property type="entry name" value="Nuclear_transport_factor_2_euk"/>
</dbReference>
<protein>
    <recommendedName>
        <fullName evidence="4">Nuclear transport factor 2</fullName>
        <shortName evidence="4">NTF-2</shortName>
    </recommendedName>
</protein>
<name>A0A8J1XJA6_OWEFU</name>
<sequence>QTSKIDQANEAGEAFSKLYYENFDKRRQVLGKMYMDTATMVWNGNGVTGTTDILKFIEDLPSSEHKVESLDCQPLGDHVTKGQTSIIVTTMGSVKYEGNTAKMFNQNFMLTSQENVWKVVSDTFRTSE</sequence>
<evidence type="ECO:0000256" key="2">
    <source>
        <dbReference type="ARBA" id="ARBA00022927"/>
    </source>
</evidence>
<dbReference type="Pfam" id="PF02136">
    <property type="entry name" value="NTF2"/>
    <property type="match status" value="1"/>
</dbReference>
<comment type="caution">
    <text evidence="5">The sequence shown here is derived from an EMBL/GenBank/DDBJ whole genome shotgun (WGS) entry which is preliminary data.</text>
</comment>
<dbReference type="InterPro" id="IPR002075">
    <property type="entry name" value="NTF2_dom"/>
</dbReference>
<dbReference type="OrthoDB" id="25408at2759"/>
<dbReference type="InterPro" id="IPR045875">
    <property type="entry name" value="NTF2"/>
</dbReference>
<dbReference type="InterPro" id="IPR032710">
    <property type="entry name" value="NTF2-like_dom_sf"/>
</dbReference>
<dbReference type="GO" id="GO:0051028">
    <property type="term" value="P:mRNA transport"/>
    <property type="evidence" value="ECO:0007669"/>
    <property type="project" value="UniProtKB-UniRule"/>
</dbReference>
<dbReference type="FunFam" id="3.10.450.50:FF:000006">
    <property type="entry name" value="NTF2-related export protein 2 isoform 1"/>
    <property type="match status" value="1"/>
</dbReference>
<dbReference type="PANTHER" id="PTHR12612">
    <property type="entry name" value="NUCLEAR TRANSPORT FACTOR 2"/>
    <property type="match status" value="1"/>
</dbReference>
<dbReference type="PROSITE" id="PS50177">
    <property type="entry name" value="NTF2_DOMAIN"/>
    <property type="match status" value="1"/>
</dbReference>
<gene>
    <name evidence="5" type="ORF">OFUS_LOCUS4157</name>
</gene>
<evidence type="ECO:0000256" key="1">
    <source>
        <dbReference type="ARBA" id="ARBA00022448"/>
    </source>
</evidence>
<dbReference type="GO" id="GO:0005737">
    <property type="term" value="C:cytoplasm"/>
    <property type="evidence" value="ECO:0007669"/>
    <property type="project" value="UniProtKB-SubCell"/>
</dbReference>
<evidence type="ECO:0000313" key="5">
    <source>
        <dbReference type="EMBL" id="CAH1777046.1"/>
    </source>
</evidence>
<dbReference type="AlphaFoldDB" id="A0A8J1XJA6"/>
<comment type="subcellular location">
    <subcellularLocation>
        <location evidence="4">Cytoplasm</location>
    </subcellularLocation>
    <subcellularLocation>
        <location evidence="4">Nucleus</location>
    </subcellularLocation>
</comment>
<proteinExistence type="predicted"/>
<dbReference type="EMBL" id="CAIIXF020000002">
    <property type="protein sequence ID" value="CAH1777046.1"/>
    <property type="molecule type" value="Genomic_DNA"/>
</dbReference>
<keyword evidence="6" id="KW-1185">Reference proteome</keyword>
<dbReference type="GO" id="GO:0006913">
    <property type="term" value="P:nucleocytoplasmic transport"/>
    <property type="evidence" value="ECO:0007669"/>
    <property type="project" value="UniProtKB-UniRule"/>
</dbReference>
<dbReference type="Proteomes" id="UP000749559">
    <property type="component" value="Unassembled WGS sequence"/>
</dbReference>
<keyword evidence="3 4" id="KW-0539">Nucleus</keyword>
<dbReference type="GO" id="GO:0015031">
    <property type="term" value="P:protein transport"/>
    <property type="evidence" value="ECO:0007669"/>
    <property type="project" value="UniProtKB-KW"/>
</dbReference>
<organism evidence="5 6">
    <name type="scientific">Owenia fusiformis</name>
    <name type="common">Polychaete worm</name>
    <dbReference type="NCBI Taxonomy" id="6347"/>
    <lineage>
        <taxon>Eukaryota</taxon>
        <taxon>Metazoa</taxon>
        <taxon>Spiralia</taxon>
        <taxon>Lophotrochozoa</taxon>
        <taxon>Annelida</taxon>
        <taxon>Polychaeta</taxon>
        <taxon>Sedentaria</taxon>
        <taxon>Canalipalpata</taxon>
        <taxon>Sabellida</taxon>
        <taxon>Oweniida</taxon>
        <taxon>Oweniidae</taxon>
        <taxon>Owenia</taxon>
    </lineage>
</organism>
<evidence type="ECO:0000313" key="6">
    <source>
        <dbReference type="Proteomes" id="UP000749559"/>
    </source>
</evidence>
<dbReference type="CDD" id="cd00780">
    <property type="entry name" value="NTF2"/>
    <property type="match status" value="1"/>
</dbReference>
<dbReference type="SUPFAM" id="SSF54427">
    <property type="entry name" value="NTF2-like"/>
    <property type="match status" value="1"/>
</dbReference>
<feature type="non-terminal residue" evidence="5">
    <location>
        <position position="1"/>
    </location>
</feature>
<dbReference type="GO" id="GO:0005634">
    <property type="term" value="C:nucleus"/>
    <property type="evidence" value="ECO:0007669"/>
    <property type="project" value="UniProtKB-SubCell"/>
</dbReference>
<comment type="function">
    <text evidence="4">Has a role in nuclear-cytoplasmic transport of proteins and mRNAs.</text>
</comment>
<accession>A0A8J1XJA6</accession>
<reference evidence="5" key="1">
    <citation type="submission" date="2022-03" db="EMBL/GenBank/DDBJ databases">
        <authorList>
            <person name="Martin C."/>
        </authorList>
    </citation>
    <scope>NUCLEOTIDE SEQUENCE</scope>
</reference>
<evidence type="ECO:0000256" key="3">
    <source>
        <dbReference type="ARBA" id="ARBA00023242"/>
    </source>
</evidence>
<keyword evidence="1 4" id="KW-0813">Transport</keyword>